<dbReference type="SMART" id="SM00322">
    <property type="entry name" value="KH"/>
    <property type="match status" value="1"/>
</dbReference>
<dbReference type="PANTHER" id="PTHR11252">
    <property type="entry name" value="POLYRIBONUCLEOTIDE NUCLEOTIDYLTRANSFERASE"/>
    <property type="match status" value="1"/>
</dbReference>
<dbReference type="InterPro" id="IPR015847">
    <property type="entry name" value="ExoRNase_PH_dom2"/>
</dbReference>
<dbReference type="Pfam" id="PF00575">
    <property type="entry name" value="S1"/>
    <property type="match status" value="1"/>
</dbReference>
<protein>
    <recommendedName>
        <fullName evidence="6">Polyribonucleotide nucleotidyltransferase</fullName>
        <ecNumber evidence="6">2.7.7.8</ecNumber>
    </recommendedName>
    <alternativeName>
        <fullName evidence="6">Polynucleotide phosphorylase</fullName>
        <shortName evidence="6">PNPase</shortName>
    </alternativeName>
</protein>
<dbReference type="Proteomes" id="UP000182089">
    <property type="component" value="Unassembled WGS sequence"/>
</dbReference>
<keyword evidence="3 6" id="KW-0808">Transferase</keyword>
<dbReference type="SUPFAM" id="SSF50249">
    <property type="entry name" value="Nucleic acid-binding proteins"/>
    <property type="match status" value="1"/>
</dbReference>
<dbReference type="InterPro" id="IPR012162">
    <property type="entry name" value="PNPase"/>
</dbReference>
<comment type="similarity">
    <text evidence="1 6">Belongs to the polyribonucleotide nucleotidyltransferase family.</text>
</comment>
<accession>A0ABY1ABR0</accession>
<feature type="binding site" evidence="6">
    <location>
        <position position="489"/>
    </location>
    <ligand>
        <name>Mg(2+)</name>
        <dbReference type="ChEBI" id="CHEBI:18420"/>
    </ligand>
</feature>
<dbReference type="NCBIfam" id="TIGR03591">
    <property type="entry name" value="polynuc_phos"/>
    <property type="match status" value="1"/>
</dbReference>
<reference evidence="9 10" key="1">
    <citation type="submission" date="2016-10" db="EMBL/GenBank/DDBJ databases">
        <authorList>
            <person name="Varghese N."/>
            <person name="Submissions S."/>
        </authorList>
    </citation>
    <scope>NUCLEOTIDE SEQUENCE [LARGE SCALE GENOMIC DNA]</scope>
    <source>
        <strain evidence="9 10">WC1T17</strain>
    </source>
</reference>
<evidence type="ECO:0000256" key="3">
    <source>
        <dbReference type="ARBA" id="ARBA00022679"/>
    </source>
</evidence>
<evidence type="ECO:0000256" key="1">
    <source>
        <dbReference type="ARBA" id="ARBA00007404"/>
    </source>
</evidence>
<dbReference type="Gene3D" id="2.40.50.140">
    <property type="entry name" value="Nucleic acid-binding proteins"/>
    <property type="match status" value="1"/>
</dbReference>
<comment type="function">
    <text evidence="6">Involved in mRNA degradation. Catalyzes the phosphorolysis of single-stranded polyribonucleotides processively in the 3'- to 5'-direction.</text>
</comment>
<dbReference type="PANTHER" id="PTHR11252:SF0">
    <property type="entry name" value="POLYRIBONUCLEOTIDE NUCLEOTIDYLTRANSFERASE 1, MITOCHONDRIAL"/>
    <property type="match status" value="1"/>
</dbReference>
<dbReference type="InterPro" id="IPR012340">
    <property type="entry name" value="NA-bd_OB-fold"/>
</dbReference>
<dbReference type="PROSITE" id="PS50126">
    <property type="entry name" value="S1"/>
    <property type="match status" value="1"/>
</dbReference>
<dbReference type="HAMAP" id="MF_01595">
    <property type="entry name" value="PNPase"/>
    <property type="match status" value="1"/>
</dbReference>
<dbReference type="Pfam" id="PF01138">
    <property type="entry name" value="RNase_PH"/>
    <property type="match status" value="2"/>
</dbReference>
<dbReference type="PROSITE" id="PS50084">
    <property type="entry name" value="KH_TYPE_1"/>
    <property type="match status" value="1"/>
</dbReference>
<organism evidence="9 10">
    <name type="scientific">Ligilactobacillus ruminis</name>
    <dbReference type="NCBI Taxonomy" id="1623"/>
    <lineage>
        <taxon>Bacteria</taxon>
        <taxon>Bacillati</taxon>
        <taxon>Bacillota</taxon>
        <taxon>Bacilli</taxon>
        <taxon>Lactobacillales</taxon>
        <taxon>Lactobacillaceae</taxon>
        <taxon>Ligilactobacillus</taxon>
    </lineage>
</organism>
<feature type="domain" description="S1 motif" evidence="8">
    <location>
        <begin position="619"/>
        <end position="684"/>
    </location>
</feature>
<comment type="subcellular location">
    <subcellularLocation>
        <location evidence="6">Cytoplasm</location>
    </subcellularLocation>
</comment>
<comment type="caution">
    <text evidence="9">The sequence shown here is derived from an EMBL/GenBank/DDBJ whole genome shotgun (WGS) entry which is preliminary data.</text>
</comment>
<evidence type="ECO:0000256" key="7">
    <source>
        <dbReference type="SAM" id="MobiDB-lite"/>
    </source>
</evidence>
<dbReference type="Gene3D" id="3.30.230.70">
    <property type="entry name" value="GHMP Kinase, N-terminal domain"/>
    <property type="match status" value="2"/>
</dbReference>
<keyword evidence="6" id="KW-0460">Magnesium</keyword>
<dbReference type="EMBL" id="FOCC01000006">
    <property type="protein sequence ID" value="SEM67763.1"/>
    <property type="molecule type" value="Genomic_DNA"/>
</dbReference>
<dbReference type="SUPFAM" id="SSF54211">
    <property type="entry name" value="Ribosomal protein S5 domain 2-like"/>
    <property type="match status" value="2"/>
</dbReference>
<dbReference type="InterPro" id="IPR020568">
    <property type="entry name" value="Ribosomal_Su5_D2-typ_SF"/>
</dbReference>
<keyword evidence="6" id="KW-0479">Metal-binding</keyword>
<dbReference type="InterPro" id="IPR036612">
    <property type="entry name" value="KH_dom_type_1_sf"/>
</dbReference>
<proteinExistence type="inferred from homology"/>
<dbReference type="InterPro" id="IPR003029">
    <property type="entry name" value="S1_domain"/>
</dbReference>
<dbReference type="Pfam" id="PF03726">
    <property type="entry name" value="PNPase"/>
    <property type="match status" value="1"/>
</dbReference>
<dbReference type="PIRSF" id="PIRSF005499">
    <property type="entry name" value="PNPase"/>
    <property type="match status" value="1"/>
</dbReference>
<dbReference type="InterPro" id="IPR001247">
    <property type="entry name" value="ExoRNase_PH_dom1"/>
</dbReference>
<keyword evidence="5 6" id="KW-0694">RNA-binding</keyword>
<dbReference type="CDD" id="cd11363">
    <property type="entry name" value="RNase_PH_PNPase_1"/>
    <property type="match status" value="1"/>
</dbReference>
<dbReference type="Pfam" id="PF03725">
    <property type="entry name" value="RNase_PH_C"/>
    <property type="match status" value="1"/>
</dbReference>
<evidence type="ECO:0000256" key="2">
    <source>
        <dbReference type="ARBA" id="ARBA00022490"/>
    </source>
</evidence>
<dbReference type="SUPFAM" id="SSF46915">
    <property type="entry name" value="Polynucleotide phosphorylase/guanosine pentaphosphate synthase (PNPase/GPSI), domain 3"/>
    <property type="match status" value="1"/>
</dbReference>
<dbReference type="InterPro" id="IPR004088">
    <property type="entry name" value="KH_dom_type_1"/>
</dbReference>
<keyword evidence="2 6" id="KW-0963">Cytoplasm</keyword>
<dbReference type="InterPro" id="IPR015848">
    <property type="entry name" value="PNPase_PH_RNA-bd_bac/org-type"/>
</dbReference>
<dbReference type="InterPro" id="IPR036456">
    <property type="entry name" value="PNPase_PH_RNA-bd_sf"/>
</dbReference>
<feature type="binding site" evidence="6">
    <location>
        <position position="483"/>
    </location>
    <ligand>
        <name>Mg(2+)</name>
        <dbReference type="ChEBI" id="CHEBI:18420"/>
    </ligand>
</feature>
<dbReference type="SUPFAM" id="SSF55666">
    <property type="entry name" value="Ribonuclease PH domain 2-like"/>
    <property type="match status" value="2"/>
</dbReference>
<evidence type="ECO:0000256" key="4">
    <source>
        <dbReference type="ARBA" id="ARBA00022695"/>
    </source>
</evidence>
<dbReference type="EC" id="2.7.7.8" evidence="6"/>
<dbReference type="InterPro" id="IPR004087">
    <property type="entry name" value="KH_dom"/>
</dbReference>
<evidence type="ECO:0000256" key="6">
    <source>
        <dbReference type="HAMAP-Rule" id="MF_01595"/>
    </source>
</evidence>
<dbReference type="Pfam" id="PF00013">
    <property type="entry name" value="KH_1"/>
    <property type="match status" value="1"/>
</dbReference>
<dbReference type="CDD" id="cd11364">
    <property type="entry name" value="RNase_PH_PNPase_2"/>
    <property type="match status" value="1"/>
</dbReference>
<evidence type="ECO:0000313" key="10">
    <source>
        <dbReference type="Proteomes" id="UP000182089"/>
    </source>
</evidence>
<evidence type="ECO:0000256" key="5">
    <source>
        <dbReference type="ARBA" id="ARBA00022884"/>
    </source>
</evidence>
<name>A0ABY1ABR0_9LACO</name>
<dbReference type="SMART" id="SM00316">
    <property type="entry name" value="S1"/>
    <property type="match status" value="1"/>
</dbReference>
<dbReference type="NCBIfam" id="NF008805">
    <property type="entry name" value="PRK11824.1"/>
    <property type="match status" value="1"/>
</dbReference>
<gene>
    <name evidence="6" type="primary">pnp</name>
    <name evidence="9" type="ORF">SAMN05216431_106130</name>
</gene>
<dbReference type="SUPFAM" id="SSF54791">
    <property type="entry name" value="Eukaryotic type KH-domain (KH-domain type I)"/>
    <property type="match status" value="1"/>
</dbReference>
<dbReference type="InterPro" id="IPR027408">
    <property type="entry name" value="PNPase/RNase_PH_dom_sf"/>
</dbReference>
<keyword evidence="4 6" id="KW-0548">Nucleotidyltransferase</keyword>
<evidence type="ECO:0000259" key="8">
    <source>
        <dbReference type="PROSITE" id="PS50126"/>
    </source>
</evidence>
<evidence type="ECO:0000313" key="9">
    <source>
        <dbReference type="EMBL" id="SEM67763.1"/>
    </source>
</evidence>
<comment type="cofactor">
    <cofactor evidence="6">
        <name>Mg(2+)</name>
        <dbReference type="ChEBI" id="CHEBI:18420"/>
    </cofactor>
</comment>
<sequence>MEKKIFKTKINQQDLIVEVGELAKQADGAVLVRYGQTTVLSCAVVSDQKSDSDFFPLTINYQEKMYAAGKFPGGFIKREGKPSEHATLTARLIDRPMRPLFEEDFKNEVQITNTVFSLDPECSPELAAMLGSSLAVSISKIPFAGPIAGVRVGKDQTGFILNPTDETCGDLDLTVAGTSQAIDMVEAGANQLTETQMLDAIMFGFEAIKKLCAFEDEIIAAVGTPKMSYEKIALDDRLAENIEQSFAAPLKEAMETIDKKAREQAMEQVRQLALAQFVVPSDGEQILQQFKTIWNHLTQKVFQEMVLVDHKRADGRQMDEIRPLTAKAGFLPRVHGSGLFTRGQTQVLSVLTLAPLSEGQTVDDLRQEHVERFMHQYNFPPYSVGEIGRYGAPGRRELGHGHLGQRALQAVLPSENAFPYAVRLVAEVLESNGSSSQASICAGTLALMDGGVPIKAPVAGIAMGLVEADGQKEILTDIQGLEDHLGSMDCKVAGTTNGITALQMDLKVAGLEFDLLKEIFAKAKTARQQILAVIKQELAAPRPQLSPYAPKIDNMQIAPDQIKVVIGKGGDTINKIIAQTGVKIDIDETGMVQIASSDQMMIDQAKTIIKQLTKKAQVGEIYQAKVTRLEKYGVFVELFKGSQALLRKNDLTPEMPFEQLKIGQVLTVKVKEIDAKGRINVGLNNPPKKNPIKPHGKKLFTIGQ</sequence>
<dbReference type="Gene3D" id="3.30.1370.10">
    <property type="entry name" value="K Homology domain, type 1"/>
    <property type="match status" value="1"/>
</dbReference>
<comment type="catalytic activity">
    <reaction evidence="6">
        <text>RNA(n+1) + phosphate = RNA(n) + a ribonucleoside 5'-diphosphate</text>
        <dbReference type="Rhea" id="RHEA:22096"/>
        <dbReference type="Rhea" id="RHEA-COMP:14527"/>
        <dbReference type="Rhea" id="RHEA-COMP:17342"/>
        <dbReference type="ChEBI" id="CHEBI:43474"/>
        <dbReference type="ChEBI" id="CHEBI:57930"/>
        <dbReference type="ChEBI" id="CHEBI:140395"/>
        <dbReference type="EC" id="2.7.7.8"/>
    </reaction>
</comment>
<dbReference type="InterPro" id="IPR036345">
    <property type="entry name" value="ExoRNase_PH_dom2_sf"/>
</dbReference>
<feature type="region of interest" description="Disordered" evidence="7">
    <location>
        <begin position="682"/>
        <end position="704"/>
    </location>
</feature>
<dbReference type="CDD" id="cd02393">
    <property type="entry name" value="KH-I_PNPase"/>
    <property type="match status" value="1"/>
</dbReference>